<protein>
    <submittedName>
        <fullName evidence="2">Uncharacterized protein</fullName>
    </submittedName>
</protein>
<keyword evidence="3" id="KW-1185">Reference proteome</keyword>
<feature type="compositionally biased region" description="Basic and acidic residues" evidence="1">
    <location>
        <begin position="7"/>
        <end position="17"/>
    </location>
</feature>
<dbReference type="Proteomes" id="UP001369736">
    <property type="component" value="Unassembled WGS sequence"/>
</dbReference>
<gene>
    <name evidence="2" type="ORF">WCD58_22355</name>
</gene>
<reference evidence="2 3" key="1">
    <citation type="submission" date="2024-03" db="EMBL/GenBank/DDBJ databases">
        <title>Actinomycetospora sp. OC33-EN07, a novel actinomycete isolated from wild orchid (Aerides multiflora).</title>
        <authorList>
            <person name="Suriyachadkun C."/>
        </authorList>
    </citation>
    <scope>NUCLEOTIDE SEQUENCE [LARGE SCALE GENOMIC DNA]</scope>
    <source>
        <strain evidence="2 3">OC33-EN07</strain>
    </source>
</reference>
<sequence>MSKRFRRSEDLRGRRTDPSGLSPCWGSPLHGARFELSISNAYAANASMGSAAT</sequence>
<evidence type="ECO:0000256" key="1">
    <source>
        <dbReference type="SAM" id="MobiDB-lite"/>
    </source>
</evidence>
<evidence type="ECO:0000313" key="3">
    <source>
        <dbReference type="Proteomes" id="UP001369736"/>
    </source>
</evidence>
<accession>A0ABU8MA83</accession>
<feature type="region of interest" description="Disordered" evidence="1">
    <location>
        <begin position="1"/>
        <end position="26"/>
    </location>
</feature>
<proteinExistence type="predicted"/>
<name>A0ABU8MA83_9PSEU</name>
<dbReference type="EMBL" id="JBBEGM010000010">
    <property type="protein sequence ID" value="MEJ2863916.1"/>
    <property type="molecule type" value="Genomic_DNA"/>
</dbReference>
<comment type="caution">
    <text evidence="2">The sequence shown here is derived from an EMBL/GenBank/DDBJ whole genome shotgun (WGS) entry which is preliminary data.</text>
</comment>
<dbReference type="RefSeq" id="WP_337705286.1">
    <property type="nucleotide sequence ID" value="NZ_JBBEGM010000010.1"/>
</dbReference>
<organism evidence="2 3">
    <name type="scientific">Actinomycetospora flava</name>
    <dbReference type="NCBI Taxonomy" id="3129232"/>
    <lineage>
        <taxon>Bacteria</taxon>
        <taxon>Bacillati</taxon>
        <taxon>Actinomycetota</taxon>
        <taxon>Actinomycetes</taxon>
        <taxon>Pseudonocardiales</taxon>
        <taxon>Pseudonocardiaceae</taxon>
        <taxon>Actinomycetospora</taxon>
    </lineage>
</organism>
<evidence type="ECO:0000313" key="2">
    <source>
        <dbReference type="EMBL" id="MEJ2863916.1"/>
    </source>
</evidence>